<evidence type="ECO:0000256" key="2">
    <source>
        <dbReference type="ARBA" id="ARBA00012662"/>
    </source>
</evidence>
<dbReference type="GO" id="GO:0006004">
    <property type="term" value="P:fucose metabolic process"/>
    <property type="evidence" value="ECO:0007669"/>
    <property type="project" value="TreeGrafter"/>
</dbReference>
<dbReference type="PROSITE" id="PS50022">
    <property type="entry name" value="FA58C_3"/>
    <property type="match status" value="1"/>
</dbReference>
<dbReference type="PANTHER" id="PTHR10030">
    <property type="entry name" value="ALPHA-L-FUCOSIDASE"/>
    <property type="match status" value="1"/>
</dbReference>
<keyword evidence="4 8" id="KW-0378">Hydrolase</keyword>
<dbReference type="Gene3D" id="3.20.20.80">
    <property type="entry name" value="Glycosidases"/>
    <property type="match status" value="1"/>
</dbReference>
<dbReference type="PANTHER" id="PTHR10030:SF37">
    <property type="entry name" value="ALPHA-L-FUCOSIDASE-RELATED"/>
    <property type="match status" value="1"/>
</dbReference>
<gene>
    <name evidence="8" type="ORF">HNR40_004043</name>
</gene>
<evidence type="ECO:0000256" key="4">
    <source>
        <dbReference type="ARBA" id="ARBA00022801"/>
    </source>
</evidence>
<evidence type="ECO:0000256" key="3">
    <source>
        <dbReference type="ARBA" id="ARBA00022729"/>
    </source>
</evidence>
<comment type="similarity">
    <text evidence="1">Belongs to the glycosyl hydrolase 29 family.</text>
</comment>
<dbReference type="Pfam" id="PF01120">
    <property type="entry name" value="Alpha_L_fucos"/>
    <property type="match status" value="1"/>
</dbReference>
<feature type="domain" description="CBM6" evidence="7">
    <location>
        <begin position="587"/>
        <end position="711"/>
    </location>
</feature>
<dbReference type="Gene3D" id="2.60.120.260">
    <property type="entry name" value="Galactose-binding domain-like"/>
    <property type="match status" value="3"/>
</dbReference>
<keyword evidence="5 8" id="KW-0326">Glycosidase</keyword>
<dbReference type="CDD" id="cd04082">
    <property type="entry name" value="CBM35_pectate_lyase-like"/>
    <property type="match status" value="2"/>
</dbReference>
<evidence type="ECO:0000256" key="5">
    <source>
        <dbReference type="ARBA" id="ARBA00023295"/>
    </source>
</evidence>
<dbReference type="Pfam" id="PF00754">
    <property type="entry name" value="F5_F8_type_C"/>
    <property type="match status" value="1"/>
</dbReference>
<dbReference type="GO" id="GO:0030246">
    <property type="term" value="F:carbohydrate binding"/>
    <property type="evidence" value="ECO:0007669"/>
    <property type="project" value="InterPro"/>
</dbReference>
<feature type="domain" description="F5/8 type C" evidence="6">
    <location>
        <begin position="433"/>
        <end position="555"/>
    </location>
</feature>
<evidence type="ECO:0000259" key="6">
    <source>
        <dbReference type="PROSITE" id="PS50022"/>
    </source>
</evidence>
<dbReference type="InterPro" id="IPR057739">
    <property type="entry name" value="Glyco_hydro_29_N"/>
</dbReference>
<dbReference type="Proteomes" id="UP000568380">
    <property type="component" value="Unassembled WGS sequence"/>
</dbReference>
<reference evidence="8 9" key="1">
    <citation type="submission" date="2020-08" db="EMBL/GenBank/DDBJ databases">
        <title>Genomic Encyclopedia of Type Strains, Phase IV (KMG-IV): sequencing the most valuable type-strain genomes for metagenomic binning, comparative biology and taxonomic classification.</title>
        <authorList>
            <person name="Goeker M."/>
        </authorList>
    </citation>
    <scope>NUCLEOTIDE SEQUENCE [LARGE SCALE GENOMIC DNA]</scope>
    <source>
        <strain evidence="8 9">DSM 45385</strain>
    </source>
</reference>
<dbReference type="Pfam" id="PF16990">
    <property type="entry name" value="CBM_35"/>
    <property type="match status" value="1"/>
</dbReference>
<dbReference type="InterPro" id="IPR017853">
    <property type="entry name" value="GH"/>
</dbReference>
<comment type="caution">
    <text evidence="8">The sequence shown here is derived from an EMBL/GenBank/DDBJ whole genome shotgun (WGS) entry which is preliminary data.</text>
</comment>
<dbReference type="InterPro" id="IPR000933">
    <property type="entry name" value="Glyco_hydro_29"/>
</dbReference>
<dbReference type="EMBL" id="JACHIN010000005">
    <property type="protein sequence ID" value="MBB5078557.1"/>
    <property type="molecule type" value="Genomic_DNA"/>
</dbReference>
<accession>A0A7W8A2Z1</accession>
<dbReference type="InterPro" id="IPR000421">
    <property type="entry name" value="FA58C"/>
</dbReference>
<proteinExistence type="inferred from homology"/>
<dbReference type="GO" id="GO:0004560">
    <property type="term" value="F:alpha-L-fucosidase activity"/>
    <property type="evidence" value="ECO:0007669"/>
    <property type="project" value="UniProtKB-EC"/>
</dbReference>
<dbReference type="GO" id="GO:0016139">
    <property type="term" value="P:glycoside catabolic process"/>
    <property type="evidence" value="ECO:0007669"/>
    <property type="project" value="TreeGrafter"/>
</dbReference>
<keyword evidence="9" id="KW-1185">Reference proteome</keyword>
<evidence type="ECO:0000256" key="1">
    <source>
        <dbReference type="ARBA" id="ARBA00007951"/>
    </source>
</evidence>
<dbReference type="SMART" id="SM00812">
    <property type="entry name" value="Alpha_L_fucos"/>
    <property type="match status" value="1"/>
</dbReference>
<dbReference type="GO" id="GO:0005764">
    <property type="term" value="C:lysosome"/>
    <property type="evidence" value="ECO:0007669"/>
    <property type="project" value="TreeGrafter"/>
</dbReference>
<keyword evidence="3" id="KW-0732">Signal</keyword>
<evidence type="ECO:0000259" key="7">
    <source>
        <dbReference type="PROSITE" id="PS51175"/>
    </source>
</evidence>
<sequence>MSRAPRAALLAVLTLILGMLVAVPARAELQHPRQAFLRSSVGGLFLHWGMRTSPQHTSCSAWEAAVTGGGWNPNYWVQEAKKLHTQYIVLATFHSRLGYARPYPSAVPGSCRTSRDLLGELIDAADAQGVKVIHYMTDDPQWWNEGLGSGQSWLNSAAYSSYKGRNVDLHTRDGFGEFSYDQFVEQLTRYPKLAGFWIDNDNAYWERNGLYERIRRERPDMTLSNNNEDTPIMDMISNEQKTGMTPSYDYPQAVYTAAPRLIEADFKLPTSGPWWYGGSDQAVDYKLTLGRLITNAGSSVKALMAETPMKAGRMPPAQESFNNFASTYLAAIWESLSGTEGGGYMYGGLDPGFWNNGAHGVTTISKTNPNLHYIHVINRPSGSTLSLRDNGYKISSVVNLRSGAPVSFTQANGTLTLSGVSTWDQYDTVFKVVSAGREGIHTGVTLSASASAGGHPAADAGDGDYLTYWDATSAGTVSLRFDLGSQRPVRYIGINQREDSTTYPAANSARINGYRVYVSNDGSNWGSPVKTGNLPNHRGVQFIDIPPTTARHVRLEKTGSHGIARLRVDEAWIGGAYPGGGVEPPENRYEAENATISQGAVENNHAGYSGTGFVNGDNLAGPYVEWTVNAAQAGNATLTFGFANGTTSGRPMDITVNGAQAADEFAFDPTGAWTNWTTRTLTVPLNAGSNTVRATATTAGGGPNLDYLDVEAASGPSPTDFQAEDAVISQGVVESNHAGFTGTGFVNYDNLVGSHVEFTVNAASAGPATLTLRFANGTTAGRPMDITVNGAQAADELAFDPTGAWTTWTTRTLTVQLNAGANTIRATATTAGGGPNLDRISLG</sequence>
<feature type="domain" description="CBM6" evidence="7">
    <location>
        <begin position="719"/>
        <end position="843"/>
    </location>
</feature>
<dbReference type="SUPFAM" id="SSF49785">
    <property type="entry name" value="Galactose-binding domain-like"/>
    <property type="match status" value="3"/>
</dbReference>
<name>A0A7W8A2Z1_9ACTN</name>
<protein>
    <recommendedName>
        <fullName evidence="2">alpha-L-fucosidase</fullName>
        <ecNumber evidence="2">3.2.1.51</ecNumber>
    </recommendedName>
</protein>
<dbReference type="EC" id="3.2.1.51" evidence="2"/>
<organism evidence="8 9">
    <name type="scientific">Nonomuraea endophytica</name>
    <dbReference type="NCBI Taxonomy" id="714136"/>
    <lineage>
        <taxon>Bacteria</taxon>
        <taxon>Bacillati</taxon>
        <taxon>Actinomycetota</taxon>
        <taxon>Actinomycetes</taxon>
        <taxon>Streptosporangiales</taxon>
        <taxon>Streptosporangiaceae</taxon>
        <taxon>Nonomuraea</taxon>
    </lineage>
</organism>
<dbReference type="InterPro" id="IPR008979">
    <property type="entry name" value="Galactose-bd-like_sf"/>
</dbReference>
<dbReference type="SUPFAM" id="SSF51445">
    <property type="entry name" value="(Trans)glycosidases"/>
    <property type="match status" value="1"/>
</dbReference>
<dbReference type="RefSeq" id="WP_184963419.1">
    <property type="nucleotide sequence ID" value="NZ_JACHIN010000005.1"/>
</dbReference>
<dbReference type="Pfam" id="PF03422">
    <property type="entry name" value="CBM_6"/>
    <property type="match status" value="1"/>
</dbReference>
<dbReference type="PROSITE" id="PS51175">
    <property type="entry name" value="CBM6"/>
    <property type="match status" value="2"/>
</dbReference>
<dbReference type="AlphaFoldDB" id="A0A7W8A2Z1"/>
<dbReference type="InterPro" id="IPR005084">
    <property type="entry name" value="CBM6"/>
</dbReference>
<evidence type="ECO:0000313" key="8">
    <source>
        <dbReference type="EMBL" id="MBB5078557.1"/>
    </source>
</evidence>
<evidence type="ECO:0000313" key="9">
    <source>
        <dbReference type="Proteomes" id="UP000568380"/>
    </source>
</evidence>